<evidence type="ECO:0000256" key="2">
    <source>
        <dbReference type="SAM" id="Phobius"/>
    </source>
</evidence>
<feature type="region of interest" description="Disordered" evidence="1">
    <location>
        <begin position="55"/>
        <end position="150"/>
    </location>
</feature>
<comment type="caution">
    <text evidence="3">The sequence shown here is derived from an EMBL/GenBank/DDBJ whole genome shotgun (WGS) entry which is preliminary data.</text>
</comment>
<evidence type="ECO:0000313" key="3">
    <source>
        <dbReference type="EMBL" id="PJI94310.1"/>
    </source>
</evidence>
<proteinExistence type="predicted"/>
<feature type="compositionally biased region" description="Basic and acidic residues" evidence="1">
    <location>
        <begin position="128"/>
        <end position="142"/>
    </location>
</feature>
<evidence type="ECO:0000256" key="1">
    <source>
        <dbReference type="SAM" id="MobiDB-lite"/>
    </source>
</evidence>
<dbReference type="Proteomes" id="UP000231586">
    <property type="component" value="Unassembled WGS sequence"/>
</dbReference>
<feature type="compositionally biased region" description="Low complexity" evidence="1">
    <location>
        <begin position="98"/>
        <end position="113"/>
    </location>
</feature>
<gene>
    <name evidence="3" type="ORF">CLV34_0146</name>
</gene>
<dbReference type="AlphaFoldDB" id="A0A2M8WTP4"/>
<organism evidence="3 4">
    <name type="scientific">Luteimicrobium subarcticum</name>
    <dbReference type="NCBI Taxonomy" id="620910"/>
    <lineage>
        <taxon>Bacteria</taxon>
        <taxon>Bacillati</taxon>
        <taxon>Actinomycetota</taxon>
        <taxon>Actinomycetes</taxon>
        <taxon>Micrococcales</taxon>
        <taxon>Luteimicrobium</taxon>
    </lineage>
</organism>
<keyword evidence="2" id="KW-0812">Transmembrane</keyword>
<evidence type="ECO:0000313" key="4">
    <source>
        <dbReference type="Proteomes" id="UP000231586"/>
    </source>
</evidence>
<dbReference type="RefSeq" id="WP_157803642.1">
    <property type="nucleotide sequence ID" value="NZ_PGTZ01000006.1"/>
</dbReference>
<keyword evidence="4" id="KW-1185">Reference proteome</keyword>
<feature type="transmembrane region" description="Helical" evidence="2">
    <location>
        <begin position="181"/>
        <end position="200"/>
    </location>
</feature>
<evidence type="ECO:0008006" key="5">
    <source>
        <dbReference type="Google" id="ProtNLM"/>
    </source>
</evidence>
<name>A0A2M8WTP4_9MICO</name>
<reference evidence="3 4" key="1">
    <citation type="submission" date="2017-11" db="EMBL/GenBank/DDBJ databases">
        <title>Genomic Encyclopedia of Archaeal and Bacterial Type Strains, Phase II (KMG-II): From Individual Species to Whole Genera.</title>
        <authorList>
            <person name="Goeker M."/>
        </authorList>
    </citation>
    <scope>NUCLEOTIDE SEQUENCE [LARGE SCALE GENOMIC DNA]</scope>
    <source>
        <strain evidence="3 4">DSM 22413</strain>
    </source>
</reference>
<dbReference type="EMBL" id="PGTZ01000006">
    <property type="protein sequence ID" value="PJI94310.1"/>
    <property type="molecule type" value="Genomic_DNA"/>
</dbReference>
<dbReference type="OrthoDB" id="3830295at2"/>
<sequence>MSGEEREWTPDLGRLTQASDDSLAVGRVYGEAYEHDGTLVIPVARVVGGASIGAGGGGGTWSGSGTGRGGGTGSGRGSGSGRLGRLRRARADVPELEASAAGAPAAEDAAHGIAGDGTGTGALGDAQAEAKGDLQGEAKGDARGSGGTGGGAYGVQVRPLGVVVVEQGHARWVPVVDANRVILGGQVAAAVAAVAIGWGLRRRNR</sequence>
<keyword evidence="2" id="KW-0472">Membrane</keyword>
<feature type="region of interest" description="Disordered" evidence="1">
    <location>
        <begin position="1"/>
        <end position="20"/>
    </location>
</feature>
<feature type="compositionally biased region" description="Gly residues" evidence="1">
    <location>
        <begin position="55"/>
        <end position="82"/>
    </location>
</feature>
<accession>A0A2M8WTP4</accession>
<protein>
    <recommendedName>
        <fullName evidence="5">Sporulation protein YtfJ</fullName>
    </recommendedName>
</protein>
<keyword evidence="2" id="KW-1133">Transmembrane helix</keyword>